<evidence type="ECO:0000256" key="4">
    <source>
        <dbReference type="ARBA" id="ARBA00022801"/>
    </source>
</evidence>
<dbReference type="InterPro" id="IPR024079">
    <property type="entry name" value="MetalloPept_cat_dom_sf"/>
</dbReference>
<dbReference type="SUPFAM" id="SSF55486">
    <property type="entry name" value="Metalloproteases ('zincins'), catalytic domain"/>
    <property type="match status" value="1"/>
</dbReference>
<feature type="domain" description="CUB" evidence="10">
    <location>
        <begin position="200"/>
        <end position="313"/>
    </location>
</feature>
<evidence type="ECO:0000256" key="3">
    <source>
        <dbReference type="ARBA" id="ARBA00022723"/>
    </source>
</evidence>
<proteinExistence type="predicted"/>
<accession>A0AA39HBB6</accession>
<gene>
    <name evidence="11" type="ORF">QR680_015924</name>
</gene>
<dbReference type="GO" id="GO:0004222">
    <property type="term" value="F:metalloendopeptidase activity"/>
    <property type="evidence" value="ECO:0007669"/>
    <property type="project" value="InterPro"/>
</dbReference>
<keyword evidence="9" id="KW-0732">Signal</keyword>
<name>A0AA39HBB6_9BILA</name>
<evidence type="ECO:0000313" key="11">
    <source>
        <dbReference type="EMBL" id="KAK0401698.1"/>
    </source>
</evidence>
<keyword evidence="6" id="KW-0482">Metalloprotease</keyword>
<keyword evidence="4" id="KW-0378">Hydrolase</keyword>
<evidence type="ECO:0000256" key="7">
    <source>
        <dbReference type="ARBA" id="ARBA00023157"/>
    </source>
</evidence>
<evidence type="ECO:0000256" key="6">
    <source>
        <dbReference type="ARBA" id="ARBA00023049"/>
    </source>
</evidence>
<dbReference type="Gene3D" id="3.40.390.10">
    <property type="entry name" value="Collagenase (Catalytic Domain)"/>
    <property type="match status" value="1"/>
</dbReference>
<keyword evidence="12" id="KW-1185">Reference proteome</keyword>
<dbReference type="InterPro" id="IPR000859">
    <property type="entry name" value="CUB_dom"/>
</dbReference>
<protein>
    <recommendedName>
        <fullName evidence="10">CUB domain-containing protein</fullName>
    </recommendedName>
</protein>
<dbReference type="InterPro" id="IPR035914">
    <property type="entry name" value="Sperma_CUB_dom_sf"/>
</dbReference>
<keyword evidence="7" id="KW-1015">Disulfide bond</keyword>
<sequence>MLFVLFLLLFASTAYGRRQTRAAVNENNYPERLWQKDRPIPFKFSDDIPEKDRRNVRLVIRSIEQNSCLKFAEVSNANETTIFFKNGTKCLSMQIGKDTSIRLYPIELDWFTINESKPNLIAKDPLHQYGMGRNTGPAHSDYLLLNRLYKCPDNCAYAKTKCENSGFVNPNNCQWCICPRGFAGAFCERLDYDGHKDKNCGGYLDAIGSWQELSVERGENQNNISCYWFLRASQGKDVEIQLVTVAPENKRCTANTNTWLEVRLGTFEIGGYKFYCTDQLPKRILRSSGSLAVVTLSQDYNDPTRFKLLFRSVAGSQNIRGPAVVGIRTYFIRRRAPWYNGYQGNGENTYVHVTFV</sequence>
<dbReference type="Proteomes" id="UP001175271">
    <property type="component" value="Unassembled WGS sequence"/>
</dbReference>
<evidence type="ECO:0000256" key="9">
    <source>
        <dbReference type="SAM" id="SignalP"/>
    </source>
</evidence>
<comment type="caution">
    <text evidence="8">Lacks conserved residue(s) required for the propagation of feature annotation.</text>
</comment>
<keyword evidence="2" id="KW-0645">Protease</keyword>
<evidence type="ECO:0000256" key="8">
    <source>
        <dbReference type="PROSITE-ProRule" id="PRU00059"/>
    </source>
</evidence>
<evidence type="ECO:0000256" key="1">
    <source>
        <dbReference type="ARBA" id="ARBA00022536"/>
    </source>
</evidence>
<evidence type="ECO:0000313" key="12">
    <source>
        <dbReference type="Proteomes" id="UP001175271"/>
    </source>
</evidence>
<keyword evidence="5" id="KW-0862">Zinc</keyword>
<dbReference type="EMBL" id="JAUCMV010000004">
    <property type="protein sequence ID" value="KAK0401698.1"/>
    <property type="molecule type" value="Genomic_DNA"/>
</dbReference>
<dbReference type="GO" id="GO:0006508">
    <property type="term" value="P:proteolysis"/>
    <property type="evidence" value="ECO:0007669"/>
    <property type="project" value="UniProtKB-KW"/>
</dbReference>
<dbReference type="SUPFAM" id="SSF49854">
    <property type="entry name" value="Spermadhesin, CUB domain"/>
    <property type="match status" value="1"/>
</dbReference>
<keyword evidence="1" id="KW-0245">EGF-like domain</keyword>
<feature type="signal peptide" evidence="9">
    <location>
        <begin position="1"/>
        <end position="16"/>
    </location>
</feature>
<dbReference type="PANTHER" id="PTHR10127">
    <property type="entry name" value="DISCOIDIN, CUB, EGF, LAMININ , AND ZINC METALLOPROTEASE DOMAIN CONTAINING"/>
    <property type="match status" value="1"/>
</dbReference>
<comment type="caution">
    <text evidence="11">The sequence shown here is derived from an EMBL/GenBank/DDBJ whole genome shotgun (WGS) entry which is preliminary data.</text>
</comment>
<dbReference type="SMART" id="SM00042">
    <property type="entry name" value="CUB"/>
    <property type="match status" value="1"/>
</dbReference>
<keyword evidence="3" id="KW-0479">Metal-binding</keyword>
<dbReference type="PANTHER" id="PTHR10127:SF793">
    <property type="entry name" value="ZINC METALLOPROTEINASE NAS-31"/>
    <property type="match status" value="1"/>
</dbReference>
<evidence type="ECO:0000256" key="5">
    <source>
        <dbReference type="ARBA" id="ARBA00022833"/>
    </source>
</evidence>
<dbReference type="Gene3D" id="2.60.120.290">
    <property type="entry name" value="Spermadhesin, CUB domain"/>
    <property type="match status" value="1"/>
</dbReference>
<dbReference type="AlphaFoldDB" id="A0AA39HBB6"/>
<dbReference type="Pfam" id="PF01400">
    <property type="entry name" value="Astacin"/>
    <property type="match status" value="1"/>
</dbReference>
<organism evidence="11 12">
    <name type="scientific">Steinernema hermaphroditum</name>
    <dbReference type="NCBI Taxonomy" id="289476"/>
    <lineage>
        <taxon>Eukaryota</taxon>
        <taxon>Metazoa</taxon>
        <taxon>Ecdysozoa</taxon>
        <taxon>Nematoda</taxon>
        <taxon>Chromadorea</taxon>
        <taxon>Rhabditida</taxon>
        <taxon>Tylenchina</taxon>
        <taxon>Panagrolaimomorpha</taxon>
        <taxon>Strongyloidoidea</taxon>
        <taxon>Steinernematidae</taxon>
        <taxon>Steinernema</taxon>
    </lineage>
</organism>
<feature type="chain" id="PRO_5041438669" description="CUB domain-containing protein" evidence="9">
    <location>
        <begin position="17"/>
        <end position="356"/>
    </location>
</feature>
<dbReference type="GO" id="GO:0046872">
    <property type="term" value="F:metal ion binding"/>
    <property type="evidence" value="ECO:0007669"/>
    <property type="project" value="UniProtKB-KW"/>
</dbReference>
<reference evidence="11" key="1">
    <citation type="submission" date="2023-06" db="EMBL/GenBank/DDBJ databases">
        <title>Genomic analysis of the entomopathogenic nematode Steinernema hermaphroditum.</title>
        <authorList>
            <person name="Schwarz E.M."/>
            <person name="Heppert J.K."/>
            <person name="Baniya A."/>
            <person name="Schwartz H.T."/>
            <person name="Tan C.-H."/>
            <person name="Antoshechkin I."/>
            <person name="Sternberg P.W."/>
            <person name="Goodrich-Blair H."/>
            <person name="Dillman A.R."/>
        </authorList>
    </citation>
    <scope>NUCLEOTIDE SEQUENCE</scope>
    <source>
        <strain evidence="11">PS9179</strain>
        <tissue evidence="11">Whole animal</tissue>
    </source>
</reference>
<evidence type="ECO:0000259" key="10">
    <source>
        <dbReference type="PROSITE" id="PS01180"/>
    </source>
</evidence>
<dbReference type="PROSITE" id="PS01180">
    <property type="entry name" value="CUB"/>
    <property type="match status" value="1"/>
</dbReference>
<evidence type="ECO:0000256" key="2">
    <source>
        <dbReference type="ARBA" id="ARBA00022670"/>
    </source>
</evidence>
<dbReference type="InterPro" id="IPR001506">
    <property type="entry name" value="Peptidase_M12A"/>
</dbReference>